<name>A0A0H4VR00_9BACT</name>
<reference evidence="1 2" key="1">
    <citation type="submission" date="2015-01" db="EMBL/GenBank/DDBJ databases">
        <title>Rufibacter sp./DG31D/ whole genome sequencing.</title>
        <authorList>
            <person name="Kim M.K."/>
            <person name="Srinivasan S."/>
            <person name="Lee J.-J."/>
        </authorList>
    </citation>
    <scope>NUCLEOTIDE SEQUENCE [LARGE SCALE GENOMIC DNA]</scope>
    <source>
        <strain evidence="1 2">DG31D</strain>
    </source>
</reference>
<dbReference type="Proteomes" id="UP000036458">
    <property type="component" value="Chromosome"/>
</dbReference>
<dbReference type="InterPro" id="IPR039968">
    <property type="entry name" value="BcerS-like"/>
</dbReference>
<keyword evidence="2" id="KW-1185">Reference proteome</keyword>
<organism evidence="1 2">
    <name type="scientific">Rufibacter radiotolerans</name>
    <dbReference type="NCBI Taxonomy" id="1379910"/>
    <lineage>
        <taxon>Bacteria</taxon>
        <taxon>Pseudomonadati</taxon>
        <taxon>Bacteroidota</taxon>
        <taxon>Cytophagia</taxon>
        <taxon>Cytophagales</taxon>
        <taxon>Hymenobacteraceae</taxon>
        <taxon>Rufibacter</taxon>
    </lineage>
</organism>
<protein>
    <recommendedName>
        <fullName evidence="3">N-acetyltransferase domain-containing protein</fullName>
    </recommendedName>
</protein>
<proteinExistence type="predicted"/>
<dbReference type="InterPro" id="IPR016181">
    <property type="entry name" value="Acyl_CoA_acyltransferase"/>
</dbReference>
<evidence type="ECO:0000313" key="1">
    <source>
        <dbReference type="EMBL" id="AKQ47788.1"/>
    </source>
</evidence>
<gene>
    <name evidence="1" type="ORF">TH63_17055</name>
</gene>
<evidence type="ECO:0008006" key="3">
    <source>
        <dbReference type="Google" id="ProtNLM"/>
    </source>
</evidence>
<accession>A0A0H4VR00</accession>
<dbReference type="PANTHER" id="PTHR41368:SF1">
    <property type="entry name" value="PROTEIN YGHO"/>
    <property type="match status" value="1"/>
</dbReference>
<evidence type="ECO:0000313" key="2">
    <source>
        <dbReference type="Proteomes" id="UP000036458"/>
    </source>
</evidence>
<sequence>MPLIEVTNAATVKAFLDLPSTIYQNHPNWIRPLDKDIEQVFDPKQNPNFKNGTAIRWILQDTQGQTIGRVAAFVNNKTKEASEYVTGGMGFFECIEDQAAANTLFAACQEWLAAQGMEAMDGPINFGERDRWWGLLVQGFTEPNFGMFYHPPYYQQLFENYGFQVYFKQYTYYMDTHARFGDKVYQRSEALDATPGYSFGHPSKNNLEKLAQDFLEVYNKAWAGHSGINEMTLEKARKIVHSMKPVMVEQLINFVYFEGKPIAFFIMLPELNQIFKHLNGKFNLTAKLKFLYHRWRYNKRTDKKVFGVIFGVIPEFQAKGVDSYLICHSQAPLNAYGAREIEMNWVGDFNPKMMMVTRSLGARIYKTHVTYRKIFDPSKPFTRYPIIR</sequence>
<dbReference type="EMBL" id="CP010777">
    <property type="protein sequence ID" value="AKQ47788.1"/>
    <property type="molecule type" value="Genomic_DNA"/>
</dbReference>
<dbReference type="OrthoDB" id="9806005at2"/>
<dbReference type="STRING" id="1379910.TH63_17055"/>
<dbReference type="RefSeq" id="WP_048922931.1">
    <property type="nucleotide sequence ID" value="NZ_CP010777.1"/>
</dbReference>
<dbReference type="PANTHER" id="PTHR41368">
    <property type="entry name" value="PROTEIN YGHO"/>
    <property type="match status" value="1"/>
</dbReference>
<dbReference type="PATRIC" id="fig|1379910.4.peg.3716"/>
<dbReference type="SUPFAM" id="SSF55729">
    <property type="entry name" value="Acyl-CoA N-acyltransferases (Nat)"/>
    <property type="match status" value="1"/>
</dbReference>
<dbReference type="AlphaFoldDB" id="A0A0H4VR00"/>
<dbReference type="KEGG" id="ruf:TH63_17055"/>
<dbReference type="Gene3D" id="3.40.630.30">
    <property type="match status" value="1"/>
</dbReference>